<evidence type="ECO:0000313" key="2">
    <source>
        <dbReference type="Proteomes" id="UP000292052"/>
    </source>
</evidence>
<reference evidence="1 2" key="1">
    <citation type="submission" date="2017-03" db="EMBL/GenBank/DDBJ databases">
        <title>Genome of the blue death feigning beetle - Asbolus verrucosus.</title>
        <authorList>
            <person name="Rider S.D."/>
        </authorList>
    </citation>
    <scope>NUCLEOTIDE SEQUENCE [LARGE SCALE GENOMIC DNA]</scope>
    <source>
        <strain evidence="1">Butters</strain>
        <tissue evidence="1">Head and leg muscle</tissue>
    </source>
</reference>
<dbReference type="PANTHER" id="PTHR11005">
    <property type="entry name" value="LYSOSOMAL ACID LIPASE-RELATED"/>
    <property type="match status" value="1"/>
</dbReference>
<organism evidence="1 2">
    <name type="scientific">Asbolus verrucosus</name>
    <name type="common">Desert ironclad beetle</name>
    <dbReference type="NCBI Taxonomy" id="1661398"/>
    <lineage>
        <taxon>Eukaryota</taxon>
        <taxon>Metazoa</taxon>
        <taxon>Ecdysozoa</taxon>
        <taxon>Arthropoda</taxon>
        <taxon>Hexapoda</taxon>
        <taxon>Insecta</taxon>
        <taxon>Pterygota</taxon>
        <taxon>Neoptera</taxon>
        <taxon>Endopterygota</taxon>
        <taxon>Coleoptera</taxon>
        <taxon>Polyphaga</taxon>
        <taxon>Cucujiformia</taxon>
        <taxon>Tenebrionidae</taxon>
        <taxon>Pimeliinae</taxon>
        <taxon>Asbolus</taxon>
    </lineage>
</organism>
<dbReference type="SUPFAM" id="SSF53474">
    <property type="entry name" value="alpha/beta-Hydrolases"/>
    <property type="match status" value="1"/>
</dbReference>
<accession>A0A482W5L7</accession>
<evidence type="ECO:0000313" key="1">
    <source>
        <dbReference type="EMBL" id="RZC40421.1"/>
    </source>
</evidence>
<dbReference type="OrthoDB" id="9974421at2759"/>
<dbReference type="EMBL" id="QDEB01026200">
    <property type="protein sequence ID" value="RZC40421.1"/>
    <property type="molecule type" value="Genomic_DNA"/>
</dbReference>
<dbReference type="Gene3D" id="3.40.50.1820">
    <property type="entry name" value="alpha/beta hydrolase"/>
    <property type="match status" value="1"/>
</dbReference>
<dbReference type="AlphaFoldDB" id="A0A482W5L7"/>
<dbReference type="InterPro" id="IPR029058">
    <property type="entry name" value="AB_hydrolase_fold"/>
</dbReference>
<feature type="non-terminal residue" evidence="1">
    <location>
        <position position="125"/>
    </location>
</feature>
<protein>
    <submittedName>
        <fullName evidence="1">Uncharacterized protein</fullName>
    </submittedName>
</protein>
<feature type="non-terminal residue" evidence="1">
    <location>
        <position position="1"/>
    </location>
</feature>
<keyword evidence="2" id="KW-1185">Reference proteome</keyword>
<sequence length="125" mass="13983">SLSNNLNVVQVVSRGYSSRLTRPTCLASPSLMLLCLNLVNLFLGPFTQISPETIPVFFNQLPGGTSLKTLIYLSDAVRGRFRKFDYGGRNMMLYGNSTPPDYNISRIEVPVFIFYASHDWATSKP</sequence>
<dbReference type="Proteomes" id="UP000292052">
    <property type="component" value="Unassembled WGS sequence"/>
</dbReference>
<gene>
    <name evidence="1" type="ORF">BDFB_013020</name>
</gene>
<proteinExistence type="predicted"/>
<comment type="caution">
    <text evidence="1">The sequence shown here is derived from an EMBL/GenBank/DDBJ whole genome shotgun (WGS) entry which is preliminary data.</text>
</comment>
<name>A0A482W5L7_ASBVE</name>